<evidence type="ECO:0000256" key="5">
    <source>
        <dbReference type="ARBA" id="ARBA00023136"/>
    </source>
</evidence>
<dbReference type="Pfam" id="PF02535">
    <property type="entry name" value="Zip"/>
    <property type="match status" value="2"/>
</dbReference>
<keyword evidence="3 7" id="KW-0812">Transmembrane</keyword>
<reference evidence="10 11" key="1">
    <citation type="submission" date="2022-05" db="EMBL/GenBank/DDBJ databases">
        <authorList>
            <consortium name="Genoscope - CEA"/>
            <person name="William W."/>
        </authorList>
    </citation>
    <scope>NUCLEOTIDE SEQUENCE [LARGE SCALE GENOMIC DNA]</scope>
</reference>
<evidence type="ECO:0000259" key="9">
    <source>
        <dbReference type="Pfam" id="PF21116"/>
    </source>
</evidence>
<sequence>MAFCNLRCRRLFIYLPLMLVLCSMTSGRDHNNSPSPSEHKRTVALNKASERFLALIFEDYSDNSTRRISASRFNDILKELNLGEVTSAEQSTEDKPNEYHTHEHRPVKQPSLRNSRRKGLSNDAQNSQNFQDREQRKVHENRHEQRKQRCLKEQDLLRIHQVSETKGVSQEDFVRICPSLVHQLLEGACIEVQESESEDEENTGPKMLQVWGYGVLSITVISLTSLLAIGIIPLMGRSIYKKIMSFLVALAVGTLSGDALLHLIPHAFDSNHTGDSDESDGHKMNVYKSCVIMAGIYVFFMVECTMKARLGRRKQTQHNVHVCDDVTTPDEMSLKEKEKHAKEYQAMVGSRLAGSHRCISYDDAHFPKVSGPLSRTYKPSSCELVIVEPAKEVRTSNTPESSQEKVPLWEPSCHGHHCYQRDSMSEASKHSYSDTELISALCGKSCIHPNLYINENFAGNASDSSSQTNRGVSQGHCHRGQGYRYQVTSVTTDTSTDDATSESGDQHYEENHNHHHHHHHHSHKIDKNTSIATVAWMVIVGDGFHNFSDGLAVGAAFSASLTSGLTTAIAVFCHELPHELGDFAILLKSGLTFRQAVAYNFASAIISYIGLVLGIIIGDIESAHSWVLALTAGMFLYISLVDMLPELSNFLEEGGGLSVVLSQNIGILTGVAIMLVIALYES</sequence>
<evidence type="ECO:0000313" key="11">
    <source>
        <dbReference type="Proteomes" id="UP001159427"/>
    </source>
</evidence>
<feature type="transmembrane region" description="Helical" evidence="7">
    <location>
        <begin position="597"/>
        <end position="617"/>
    </location>
</feature>
<feature type="domain" description="Zinc transporter ZIP4/12 EF-hand" evidence="9">
    <location>
        <begin position="111"/>
        <end position="188"/>
    </location>
</feature>
<accession>A0ABN8LDT5</accession>
<feature type="compositionally biased region" description="Basic and acidic residues" evidence="6">
    <location>
        <begin position="92"/>
        <end position="106"/>
    </location>
</feature>
<evidence type="ECO:0000256" key="1">
    <source>
        <dbReference type="ARBA" id="ARBA00004141"/>
    </source>
</evidence>
<evidence type="ECO:0000256" key="4">
    <source>
        <dbReference type="ARBA" id="ARBA00022989"/>
    </source>
</evidence>
<dbReference type="InterPro" id="IPR050799">
    <property type="entry name" value="ZIP_Transporter"/>
</dbReference>
<feature type="compositionally biased region" description="Basic and acidic residues" evidence="6">
    <location>
        <begin position="131"/>
        <end position="143"/>
    </location>
</feature>
<dbReference type="EMBL" id="CALNXI010000019">
    <property type="protein sequence ID" value="CAH3015095.1"/>
    <property type="molecule type" value="Genomic_DNA"/>
</dbReference>
<evidence type="ECO:0000256" key="2">
    <source>
        <dbReference type="ARBA" id="ARBA00006939"/>
    </source>
</evidence>
<feature type="transmembrane region" description="Helical" evidence="7">
    <location>
        <begin position="244"/>
        <end position="264"/>
    </location>
</feature>
<feature type="chain" id="PRO_5046732752" description="Zinc transporter ZIP4/12 EF-hand domain-containing protein" evidence="8">
    <location>
        <begin position="28"/>
        <end position="682"/>
    </location>
</feature>
<dbReference type="Proteomes" id="UP001159427">
    <property type="component" value="Unassembled WGS sequence"/>
</dbReference>
<keyword evidence="8" id="KW-0732">Signal</keyword>
<gene>
    <name evidence="10" type="ORF">PEVE_00012220</name>
</gene>
<dbReference type="InterPro" id="IPR003689">
    <property type="entry name" value="ZIP"/>
</dbReference>
<keyword evidence="4 7" id="KW-1133">Transmembrane helix</keyword>
<keyword evidence="5 7" id="KW-0472">Membrane</keyword>
<dbReference type="PANTHER" id="PTHR12191:SF37">
    <property type="entry name" value="ZINC TRANSPORTER FOI"/>
    <property type="match status" value="1"/>
</dbReference>
<feature type="region of interest" description="Disordered" evidence="6">
    <location>
        <begin position="86"/>
        <end position="147"/>
    </location>
</feature>
<evidence type="ECO:0000256" key="7">
    <source>
        <dbReference type="SAM" id="Phobius"/>
    </source>
</evidence>
<evidence type="ECO:0000256" key="8">
    <source>
        <dbReference type="SAM" id="SignalP"/>
    </source>
</evidence>
<feature type="signal peptide" evidence="8">
    <location>
        <begin position="1"/>
        <end position="27"/>
    </location>
</feature>
<dbReference type="InterPro" id="IPR049406">
    <property type="entry name" value="ZIP4_12_EF-hand"/>
</dbReference>
<evidence type="ECO:0000256" key="3">
    <source>
        <dbReference type="ARBA" id="ARBA00022692"/>
    </source>
</evidence>
<keyword evidence="11" id="KW-1185">Reference proteome</keyword>
<feature type="transmembrane region" description="Helical" evidence="7">
    <location>
        <begin position="284"/>
        <end position="304"/>
    </location>
</feature>
<name>A0ABN8LDT5_9CNID</name>
<protein>
    <recommendedName>
        <fullName evidence="9">Zinc transporter ZIP4/12 EF-hand domain-containing protein</fullName>
    </recommendedName>
</protein>
<feature type="region of interest" description="Disordered" evidence="6">
    <location>
        <begin position="492"/>
        <end position="524"/>
    </location>
</feature>
<feature type="transmembrane region" description="Helical" evidence="7">
    <location>
        <begin position="656"/>
        <end position="680"/>
    </location>
</feature>
<proteinExistence type="inferred from homology"/>
<evidence type="ECO:0000256" key="6">
    <source>
        <dbReference type="SAM" id="MobiDB-lite"/>
    </source>
</evidence>
<organism evidence="10 11">
    <name type="scientific">Porites evermanni</name>
    <dbReference type="NCBI Taxonomy" id="104178"/>
    <lineage>
        <taxon>Eukaryota</taxon>
        <taxon>Metazoa</taxon>
        <taxon>Cnidaria</taxon>
        <taxon>Anthozoa</taxon>
        <taxon>Hexacorallia</taxon>
        <taxon>Scleractinia</taxon>
        <taxon>Fungiina</taxon>
        <taxon>Poritidae</taxon>
        <taxon>Porites</taxon>
    </lineage>
</organism>
<feature type="compositionally biased region" description="Basic residues" evidence="6">
    <location>
        <begin position="513"/>
        <end position="524"/>
    </location>
</feature>
<comment type="caution">
    <text evidence="10">The sequence shown here is derived from an EMBL/GenBank/DDBJ whole genome shotgun (WGS) entry which is preliminary data.</text>
</comment>
<feature type="transmembrane region" description="Helical" evidence="7">
    <location>
        <begin position="623"/>
        <end position="644"/>
    </location>
</feature>
<dbReference type="PANTHER" id="PTHR12191">
    <property type="entry name" value="SOLUTE CARRIER FAMILY 39"/>
    <property type="match status" value="1"/>
</dbReference>
<feature type="transmembrane region" description="Helical" evidence="7">
    <location>
        <begin position="210"/>
        <end position="232"/>
    </location>
</feature>
<evidence type="ECO:0000313" key="10">
    <source>
        <dbReference type="EMBL" id="CAH3015095.1"/>
    </source>
</evidence>
<comment type="similarity">
    <text evidence="2">Belongs to the ZIP transporter (TC 2.A.5) family.</text>
</comment>
<dbReference type="Pfam" id="PF21116">
    <property type="entry name" value="EF-hand_Zip"/>
    <property type="match status" value="1"/>
</dbReference>
<comment type="subcellular location">
    <subcellularLocation>
        <location evidence="1">Membrane</location>
        <topology evidence="1">Multi-pass membrane protein</topology>
    </subcellularLocation>
</comment>